<name>A0ABN1YBW9_9ACTN</name>
<accession>A0ABN1YBW9</accession>
<reference evidence="3 4" key="1">
    <citation type="journal article" date="2019" name="Int. J. Syst. Evol. Microbiol.">
        <title>The Global Catalogue of Microorganisms (GCM) 10K type strain sequencing project: providing services to taxonomists for standard genome sequencing and annotation.</title>
        <authorList>
            <consortium name="The Broad Institute Genomics Platform"/>
            <consortium name="The Broad Institute Genome Sequencing Center for Infectious Disease"/>
            <person name="Wu L."/>
            <person name="Ma J."/>
        </authorList>
    </citation>
    <scope>NUCLEOTIDE SEQUENCE [LARGE SCALE GENOMIC DNA]</scope>
    <source>
        <strain evidence="3 4">JCM 12393</strain>
    </source>
</reference>
<dbReference type="EMBL" id="BAAAKJ010000255">
    <property type="protein sequence ID" value="GAA1402871.1"/>
    <property type="molecule type" value="Genomic_DNA"/>
</dbReference>
<evidence type="ECO:0000256" key="1">
    <source>
        <dbReference type="SAM" id="MobiDB-lite"/>
    </source>
</evidence>
<organism evidence="3 4">
    <name type="scientific">Kitasatospora putterlickiae</name>
    <dbReference type="NCBI Taxonomy" id="221725"/>
    <lineage>
        <taxon>Bacteria</taxon>
        <taxon>Bacillati</taxon>
        <taxon>Actinomycetota</taxon>
        <taxon>Actinomycetes</taxon>
        <taxon>Kitasatosporales</taxon>
        <taxon>Streptomycetaceae</taxon>
        <taxon>Kitasatospora</taxon>
    </lineage>
</organism>
<dbReference type="Proteomes" id="UP001499863">
    <property type="component" value="Unassembled WGS sequence"/>
</dbReference>
<dbReference type="PROSITE" id="PS51257">
    <property type="entry name" value="PROKAR_LIPOPROTEIN"/>
    <property type="match status" value="1"/>
</dbReference>
<feature type="compositionally biased region" description="Acidic residues" evidence="1">
    <location>
        <begin position="38"/>
        <end position="48"/>
    </location>
</feature>
<evidence type="ECO:0000313" key="3">
    <source>
        <dbReference type="EMBL" id="GAA1402871.1"/>
    </source>
</evidence>
<proteinExistence type="predicted"/>
<feature type="region of interest" description="Disordered" evidence="1">
    <location>
        <begin position="34"/>
        <end position="91"/>
    </location>
</feature>
<comment type="caution">
    <text evidence="3">The sequence shown here is derived from an EMBL/GenBank/DDBJ whole genome shotgun (WGS) entry which is preliminary data.</text>
</comment>
<evidence type="ECO:0000256" key="2">
    <source>
        <dbReference type="SAM" id="SignalP"/>
    </source>
</evidence>
<feature type="signal peptide" evidence="2">
    <location>
        <begin position="1"/>
        <end position="22"/>
    </location>
</feature>
<keyword evidence="4" id="KW-1185">Reference proteome</keyword>
<keyword evidence="2" id="KW-0732">Signal</keyword>
<gene>
    <name evidence="3" type="ORF">GCM10009639_46810</name>
</gene>
<sequence>MTAPRRLLLAVLLCCAATAGVAACTPIDEDPTLAMASDDVEDPEDAEFAGEVGDAGDTGDVGDAGGLAEEEYGDSPDADAEPGLDAAPPTPCATHAVRRTVQVLDVVDGRLTLRPACAPEADPSSHALAAHATATLVDLPHDEPAKEVQLPLLLDHLDACLTDGAPEPPYACYGNTYDVVLDSRGRITRIRELQRP</sequence>
<protein>
    <recommendedName>
        <fullName evidence="5">Lipoprotein</fullName>
    </recommendedName>
</protein>
<feature type="compositionally biased region" description="Acidic residues" evidence="1">
    <location>
        <begin position="68"/>
        <end position="82"/>
    </location>
</feature>
<evidence type="ECO:0008006" key="5">
    <source>
        <dbReference type="Google" id="ProtNLM"/>
    </source>
</evidence>
<evidence type="ECO:0000313" key="4">
    <source>
        <dbReference type="Proteomes" id="UP001499863"/>
    </source>
</evidence>
<dbReference type="RefSeq" id="WP_344338931.1">
    <property type="nucleotide sequence ID" value="NZ_BAAAKJ010000255.1"/>
</dbReference>
<feature type="chain" id="PRO_5045983668" description="Lipoprotein" evidence="2">
    <location>
        <begin position="23"/>
        <end position="196"/>
    </location>
</feature>